<dbReference type="EMBL" id="CYXM01000004">
    <property type="protein sequence ID" value="CUM90816.1"/>
    <property type="molecule type" value="Genomic_DNA"/>
</dbReference>
<evidence type="ECO:0008006" key="6">
    <source>
        <dbReference type="Google" id="ProtNLM"/>
    </source>
</evidence>
<evidence type="ECO:0000256" key="1">
    <source>
        <dbReference type="SAM" id="MobiDB-lite"/>
    </source>
</evidence>
<accession>A0A173SLE1</accession>
<reference evidence="2 4" key="1">
    <citation type="submission" date="2015-09" db="EMBL/GenBank/DDBJ databases">
        <authorList>
            <consortium name="Pathogen Informatics"/>
        </authorList>
    </citation>
    <scope>NUCLEOTIDE SEQUENCE [LARGE SCALE GENOMIC DNA]</scope>
    <source>
        <strain evidence="2 4">2789STDY5834968</strain>
    </source>
</reference>
<dbReference type="Proteomes" id="UP000095673">
    <property type="component" value="Unassembled WGS sequence"/>
</dbReference>
<dbReference type="SUPFAM" id="SSF110849">
    <property type="entry name" value="ParB/Sulfiredoxin"/>
    <property type="match status" value="1"/>
</dbReference>
<protein>
    <recommendedName>
        <fullName evidence="6">ParB/Sulfiredoxin domain-containing protein</fullName>
    </recommendedName>
</protein>
<sequence length="215" mass="24557">MNSITMKLTDMVRPEKNVRIHTEQQLREFERSVKMFGQIRPIVVDEKNVILAGNGLYETLLRMGYEEALVYQYTDLTENQKKKLMIADNKIFSLGIENLDTLNSFLEDLQGDLDIPGFDSEILKQMVSDAEEVTEKLSEYGTLDESEIQAIRDRTERSQKPTEPNMPDSGSSTNENPQNTAITTTSDAVHEEQDEETAEVKKFVICPKCGEKIWL</sequence>
<dbReference type="EMBL" id="QSHU01000001">
    <property type="protein sequence ID" value="RHC41857.1"/>
    <property type="molecule type" value="Genomic_DNA"/>
</dbReference>
<feature type="compositionally biased region" description="Polar residues" evidence="1">
    <location>
        <begin position="168"/>
        <end position="187"/>
    </location>
</feature>
<dbReference type="Gene3D" id="3.90.1530.10">
    <property type="entry name" value="Conserved hypothetical protein from pyrococcus furiosus pfu- 392566-001, ParB domain"/>
    <property type="match status" value="1"/>
</dbReference>
<feature type="compositionally biased region" description="Basic and acidic residues" evidence="1">
    <location>
        <begin position="150"/>
        <end position="160"/>
    </location>
</feature>
<evidence type="ECO:0000313" key="4">
    <source>
        <dbReference type="Proteomes" id="UP000095673"/>
    </source>
</evidence>
<dbReference type="InterPro" id="IPR036086">
    <property type="entry name" value="ParB/Sulfiredoxin_sf"/>
</dbReference>
<organism evidence="2 4">
    <name type="scientific">Agathobacter rectalis</name>
    <dbReference type="NCBI Taxonomy" id="39491"/>
    <lineage>
        <taxon>Bacteria</taxon>
        <taxon>Bacillati</taxon>
        <taxon>Bacillota</taxon>
        <taxon>Clostridia</taxon>
        <taxon>Lachnospirales</taxon>
        <taxon>Lachnospiraceae</taxon>
        <taxon>Agathobacter</taxon>
    </lineage>
</organism>
<proteinExistence type="predicted"/>
<evidence type="ECO:0000313" key="5">
    <source>
        <dbReference type="Proteomes" id="UP000286104"/>
    </source>
</evidence>
<evidence type="ECO:0000313" key="3">
    <source>
        <dbReference type="EMBL" id="RHC41857.1"/>
    </source>
</evidence>
<feature type="region of interest" description="Disordered" evidence="1">
    <location>
        <begin position="144"/>
        <end position="199"/>
    </location>
</feature>
<gene>
    <name evidence="3" type="ORF">DW848_00545</name>
    <name evidence="2" type="ORF">ERS852580_01098</name>
</gene>
<dbReference type="RefSeq" id="WP_055237785.1">
    <property type="nucleotide sequence ID" value="NZ_CYXM01000004.1"/>
</dbReference>
<dbReference type="OrthoDB" id="9800801at2"/>
<evidence type="ECO:0000313" key="2">
    <source>
        <dbReference type="EMBL" id="CUM90816.1"/>
    </source>
</evidence>
<name>A0A173SLE1_9FIRM</name>
<dbReference type="AlphaFoldDB" id="A0A173SLE1"/>
<reference evidence="3 5" key="2">
    <citation type="submission" date="2018-08" db="EMBL/GenBank/DDBJ databases">
        <title>A genome reference for cultivated species of the human gut microbiota.</title>
        <authorList>
            <person name="Zou Y."/>
            <person name="Xue W."/>
            <person name="Luo G."/>
        </authorList>
    </citation>
    <scope>NUCLEOTIDE SEQUENCE [LARGE SCALE GENOMIC DNA]</scope>
    <source>
        <strain evidence="3 5">AM36-3AA</strain>
    </source>
</reference>
<dbReference type="Proteomes" id="UP000286104">
    <property type="component" value="Unassembled WGS sequence"/>
</dbReference>
<dbReference type="CDD" id="cd16403">
    <property type="entry name" value="ParB_N_like_MT"/>
    <property type="match status" value="1"/>
</dbReference>